<reference evidence="3 4" key="1">
    <citation type="submission" date="2015-04" db="EMBL/GenBank/DDBJ databases">
        <title>The draft genome sequence of Erythrobacter luteus KA37.</title>
        <authorList>
            <person name="Zhuang L."/>
            <person name="Liu Y."/>
            <person name="Shao Z."/>
        </authorList>
    </citation>
    <scope>NUCLEOTIDE SEQUENCE [LARGE SCALE GENOMIC DNA]</scope>
    <source>
        <strain evidence="3 4">KA37</strain>
    </source>
</reference>
<gene>
    <name evidence="3" type="ORF">AAW00_03400</name>
</gene>
<evidence type="ECO:0000256" key="1">
    <source>
        <dbReference type="SAM" id="Phobius"/>
    </source>
</evidence>
<dbReference type="EMBL" id="LBHB01000001">
    <property type="protein sequence ID" value="KLE35484.1"/>
    <property type="molecule type" value="Genomic_DNA"/>
</dbReference>
<evidence type="ECO:0000313" key="3">
    <source>
        <dbReference type="EMBL" id="KLE35484.1"/>
    </source>
</evidence>
<proteinExistence type="predicted"/>
<keyword evidence="1" id="KW-0472">Membrane</keyword>
<keyword evidence="1" id="KW-1133">Transmembrane helix</keyword>
<keyword evidence="1" id="KW-0812">Transmembrane</keyword>
<sequence length="151" mass="16498">MKALIARTLSRLRADTGGSVFVEFALLGPALLVMMFGVLQVGIAFQSYSALRSLSADVARYAMVQYQTGNTLSNSQLRTFARNQALGAPYLMTSDRLAITVEDADDQRVTGAKEVEISVTYRIYNMMGFIGIEGPTVDYVRPIFLVEEAAA</sequence>
<organism evidence="3 4">
    <name type="scientific">Aurantiacibacter luteus</name>
    <dbReference type="NCBI Taxonomy" id="1581420"/>
    <lineage>
        <taxon>Bacteria</taxon>
        <taxon>Pseudomonadati</taxon>
        <taxon>Pseudomonadota</taxon>
        <taxon>Alphaproteobacteria</taxon>
        <taxon>Sphingomonadales</taxon>
        <taxon>Erythrobacteraceae</taxon>
        <taxon>Aurantiacibacter</taxon>
    </lineage>
</organism>
<feature type="domain" description="TadE-like" evidence="2">
    <location>
        <begin position="18"/>
        <end position="60"/>
    </location>
</feature>
<protein>
    <recommendedName>
        <fullName evidence="2">TadE-like domain-containing protein</fullName>
    </recommendedName>
</protein>
<dbReference type="RefSeq" id="WP_047002886.1">
    <property type="nucleotide sequence ID" value="NZ_LBHB01000001.1"/>
</dbReference>
<evidence type="ECO:0000259" key="2">
    <source>
        <dbReference type="Pfam" id="PF07811"/>
    </source>
</evidence>
<name>A0A0G9MY14_9SPHN</name>
<dbReference type="OrthoDB" id="7427721at2"/>
<dbReference type="Proteomes" id="UP000053464">
    <property type="component" value="Unassembled WGS sequence"/>
</dbReference>
<dbReference type="STRING" id="1581420.AAW00_03400"/>
<comment type="caution">
    <text evidence="3">The sequence shown here is derived from an EMBL/GenBank/DDBJ whole genome shotgun (WGS) entry which is preliminary data.</text>
</comment>
<keyword evidence="4" id="KW-1185">Reference proteome</keyword>
<dbReference type="InterPro" id="IPR012495">
    <property type="entry name" value="TadE-like_dom"/>
</dbReference>
<feature type="transmembrane region" description="Helical" evidence="1">
    <location>
        <begin position="20"/>
        <end position="45"/>
    </location>
</feature>
<dbReference type="PATRIC" id="fig|1581420.6.peg.689"/>
<dbReference type="AlphaFoldDB" id="A0A0G9MY14"/>
<accession>A0A0G9MY14</accession>
<dbReference type="Pfam" id="PF07811">
    <property type="entry name" value="TadE"/>
    <property type="match status" value="1"/>
</dbReference>
<evidence type="ECO:0000313" key="4">
    <source>
        <dbReference type="Proteomes" id="UP000053464"/>
    </source>
</evidence>